<evidence type="ECO:0000256" key="10">
    <source>
        <dbReference type="ARBA" id="ARBA00022989"/>
    </source>
</evidence>
<evidence type="ECO:0000256" key="15">
    <source>
        <dbReference type="SAM" id="Phobius"/>
    </source>
</evidence>
<evidence type="ECO:0000259" key="18">
    <source>
        <dbReference type="Pfam" id="PF13807"/>
    </source>
</evidence>
<feature type="domain" description="Polysaccharide chain length determinant N-terminal" evidence="16">
    <location>
        <begin position="18"/>
        <end position="109"/>
    </location>
</feature>
<dbReference type="Proteomes" id="UP001597048">
    <property type="component" value="Unassembled WGS sequence"/>
</dbReference>
<keyword evidence="6 15" id="KW-0812">Transmembrane</keyword>
<feature type="coiled-coil region" evidence="14">
    <location>
        <begin position="272"/>
        <end position="320"/>
    </location>
</feature>
<evidence type="ECO:0000313" key="19">
    <source>
        <dbReference type="EMBL" id="MFD1007263.1"/>
    </source>
</evidence>
<dbReference type="PANTHER" id="PTHR32309:SF32">
    <property type="entry name" value="TYROSINE-PROTEIN KINASE ETK-RELATED"/>
    <property type="match status" value="1"/>
</dbReference>
<dbReference type="PANTHER" id="PTHR32309">
    <property type="entry name" value="TYROSINE-PROTEIN KINASE"/>
    <property type="match status" value="1"/>
</dbReference>
<keyword evidence="20" id="KW-1185">Reference proteome</keyword>
<dbReference type="GO" id="GO:0004715">
    <property type="term" value="F:non-membrane spanning protein tyrosine kinase activity"/>
    <property type="evidence" value="ECO:0007669"/>
    <property type="project" value="UniProtKB-EC"/>
</dbReference>
<keyword evidence="11 15" id="KW-0472">Membrane</keyword>
<evidence type="ECO:0000256" key="6">
    <source>
        <dbReference type="ARBA" id="ARBA00022692"/>
    </source>
</evidence>
<evidence type="ECO:0000256" key="11">
    <source>
        <dbReference type="ARBA" id="ARBA00023136"/>
    </source>
</evidence>
<accession>A0ABW3KDU0</accession>
<dbReference type="Gene3D" id="3.40.50.300">
    <property type="entry name" value="P-loop containing nucleotide triphosphate hydrolases"/>
    <property type="match status" value="1"/>
</dbReference>
<evidence type="ECO:0000256" key="2">
    <source>
        <dbReference type="ARBA" id="ARBA00008883"/>
    </source>
</evidence>
<feature type="domain" description="AAA" evidence="17">
    <location>
        <begin position="544"/>
        <end position="669"/>
    </location>
</feature>
<comment type="caution">
    <text evidence="19">The sequence shown here is derived from an EMBL/GenBank/DDBJ whole genome shotgun (WGS) entry which is preliminary data.</text>
</comment>
<organism evidence="19 20">
    <name type="scientific">Oceanisphaera ostreae</name>
    <dbReference type="NCBI Taxonomy" id="914151"/>
    <lineage>
        <taxon>Bacteria</taxon>
        <taxon>Pseudomonadati</taxon>
        <taxon>Pseudomonadota</taxon>
        <taxon>Gammaproteobacteria</taxon>
        <taxon>Aeromonadales</taxon>
        <taxon>Aeromonadaceae</taxon>
        <taxon>Oceanisphaera</taxon>
    </lineage>
</organism>
<dbReference type="InterPro" id="IPR027417">
    <property type="entry name" value="P-loop_NTPase"/>
</dbReference>
<keyword evidence="10 15" id="KW-1133">Transmembrane helix</keyword>
<dbReference type="SUPFAM" id="SSF52540">
    <property type="entry name" value="P-loop containing nucleoside triphosphate hydrolases"/>
    <property type="match status" value="1"/>
</dbReference>
<feature type="transmembrane region" description="Helical" evidence="15">
    <location>
        <begin position="34"/>
        <end position="53"/>
    </location>
</feature>
<dbReference type="RefSeq" id="WP_379557189.1">
    <property type="nucleotide sequence ID" value="NZ_JBHTJS010000010.1"/>
</dbReference>
<dbReference type="CDD" id="cd05387">
    <property type="entry name" value="BY-kinase"/>
    <property type="match status" value="1"/>
</dbReference>
<evidence type="ECO:0000256" key="9">
    <source>
        <dbReference type="ARBA" id="ARBA00022840"/>
    </source>
</evidence>
<evidence type="ECO:0000256" key="14">
    <source>
        <dbReference type="SAM" id="Coils"/>
    </source>
</evidence>
<dbReference type="EC" id="2.7.10.2" evidence="19"/>
<proteinExistence type="inferred from homology"/>
<dbReference type="InterPro" id="IPR025669">
    <property type="entry name" value="AAA_dom"/>
</dbReference>
<evidence type="ECO:0000256" key="7">
    <source>
        <dbReference type="ARBA" id="ARBA00022741"/>
    </source>
</evidence>
<evidence type="ECO:0000256" key="5">
    <source>
        <dbReference type="ARBA" id="ARBA00022679"/>
    </source>
</evidence>
<dbReference type="NCBIfam" id="TIGR01007">
    <property type="entry name" value="eps_fam"/>
    <property type="match status" value="1"/>
</dbReference>
<evidence type="ECO:0000256" key="8">
    <source>
        <dbReference type="ARBA" id="ARBA00022777"/>
    </source>
</evidence>
<name>A0ABW3KDU0_9GAMM</name>
<keyword evidence="8" id="KW-0418">Kinase</keyword>
<gene>
    <name evidence="19" type="ORF">ACFQ1C_03710</name>
</gene>
<keyword evidence="5 19" id="KW-0808">Transferase</keyword>
<dbReference type="Pfam" id="PF02706">
    <property type="entry name" value="Wzz"/>
    <property type="match status" value="1"/>
</dbReference>
<dbReference type="InterPro" id="IPR032807">
    <property type="entry name" value="GNVR"/>
</dbReference>
<comment type="similarity">
    <text evidence="2">Belongs to the etk/wzc family.</text>
</comment>
<sequence>MTQQTAINSRPQQSDQEDEIDLGRLFGLLMDGKWIIISITAIAMILGVAYALLATPEYKANALLQVEEKSGGMAAFGDMGEMFSGGKSSADAEINIITSRKILGAAVDEVKRDIIVAPKRFPLVGNFFARRYQEEQPANASMFSSYAWGGEQINVSQLDVPNSQLNKALTLRTTEQGFDLLNADNKVVLQGQVNQLAEQSGIRILVTDLVARPNTEFTLVKASHLEAITTLKTGLSVSEKGKATGILELSLTGANPAEITNSLNAVAQQYLLQNIQRQSAEAEKSLQFLSDQQPELKGKLDQAEERLNQYRQQNKSVDLGLETQSVLTQLVDLEKQLNELSFKESELSRLYTRAHPSYQALLEKKQSLARDKQELSEKVENLPNTQQEILRLTRDMEVSQEIYIQLLNKVQELNIVKAGTVGNVRIIDDAVTAPAPVKPKKPLIVVLATMLGGMFGVGLVLVRGLLNRGVENPEDFEQAGINVYASIPLSELQQKNTIKNRRKNARVEQGSLLAIVNPADLAIESLRALRTSLHFAMLEANNNVIAIGGPSPEVGKSFISSNLAAICAQSGQKVLLIDGDMRKGYLHAIFNKKAEQGLSELLSGRLDLSQAVHSAEIDNLHFIARGQVPPNPSELLMHDNFSKLLAEVGKQYDLVIIDTPPVLAVTDPVIISAQAGTTLMVSRFAQNPLKEVEVAQRRYQQNGINVKGIVFNAVERKASAYGYGNYGYYNYEYKS</sequence>
<evidence type="ECO:0000256" key="1">
    <source>
        <dbReference type="ARBA" id="ARBA00004429"/>
    </source>
</evidence>
<evidence type="ECO:0000256" key="3">
    <source>
        <dbReference type="ARBA" id="ARBA00022475"/>
    </source>
</evidence>
<dbReference type="EMBL" id="JBHTJS010000010">
    <property type="protein sequence ID" value="MFD1007263.1"/>
    <property type="molecule type" value="Genomic_DNA"/>
</dbReference>
<dbReference type="InterPro" id="IPR003856">
    <property type="entry name" value="LPS_length_determ_N"/>
</dbReference>
<evidence type="ECO:0000256" key="4">
    <source>
        <dbReference type="ARBA" id="ARBA00022519"/>
    </source>
</evidence>
<keyword evidence="3" id="KW-1003">Cell membrane</keyword>
<dbReference type="InterPro" id="IPR005702">
    <property type="entry name" value="Wzc-like_C"/>
</dbReference>
<comment type="subcellular location">
    <subcellularLocation>
        <location evidence="1">Cell inner membrane</location>
        <topology evidence="1">Multi-pass membrane protein</topology>
    </subcellularLocation>
</comment>
<dbReference type="Pfam" id="PF13614">
    <property type="entry name" value="AAA_31"/>
    <property type="match status" value="1"/>
</dbReference>
<feature type="domain" description="Tyrosine-protein kinase G-rich" evidence="18">
    <location>
        <begin position="384"/>
        <end position="463"/>
    </location>
</feature>
<evidence type="ECO:0000256" key="12">
    <source>
        <dbReference type="ARBA" id="ARBA00023137"/>
    </source>
</evidence>
<keyword evidence="14" id="KW-0175">Coiled coil</keyword>
<evidence type="ECO:0000259" key="16">
    <source>
        <dbReference type="Pfam" id="PF02706"/>
    </source>
</evidence>
<evidence type="ECO:0000256" key="13">
    <source>
        <dbReference type="ARBA" id="ARBA00053015"/>
    </source>
</evidence>
<keyword evidence="12" id="KW-0829">Tyrosine-protein kinase</keyword>
<protein>
    <submittedName>
        <fullName evidence="19">Polysaccharide biosynthesis tyrosine autokinase</fullName>
        <ecNumber evidence="19">2.7.10.2</ecNumber>
    </submittedName>
</protein>
<dbReference type="Pfam" id="PF23607">
    <property type="entry name" value="WZC_N"/>
    <property type="match status" value="1"/>
</dbReference>
<evidence type="ECO:0000259" key="17">
    <source>
        <dbReference type="Pfam" id="PF13614"/>
    </source>
</evidence>
<comment type="catalytic activity">
    <reaction evidence="13">
        <text>L-tyrosyl-[protein] + ATP = O-phospho-L-tyrosyl-[protein] + ADP + H(+)</text>
        <dbReference type="Rhea" id="RHEA:10596"/>
        <dbReference type="Rhea" id="RHEA-COMP:10136"/>
        <dbReference type="Rhea" id="RHEA-COMP:20101"/>
        <dbReference type="ChEBI" id="CHEBI:15378"/>
        <dbReference type="ChEBI" id="CHEBI:30616"/>
        <dbReference type="ChEBI" id="CHEBI:46858"/>
        <dbReference type="ChEBI" id="CHEBI:61978"/>
        <dbReference type="ChEBI" id="CHEBI:456216"/>
    </reaction>
</comment>
<reference evidence="20" key="1">
    <citation type="journal article" date="2019" name="Int. J. Syst. Evol. Microbiol.">
        <title>The Global Catalogue of Microorganisms (GCM) 10K type strain sequencing project: providing services to taxonomists for standard genome sequencing and annotation.</title>
        <authorList>
            <consortium name="The Broad Institute Genomics Platform"/>
            <consortium name="The Broad Institute Genome Sequencing Center for Infectious Disease"/>
            <person name="Wu L."/>
            <person name="Ma J."/>
        </authorList>
    </citation>
    <scope>NUCLEOTIDE SEQUENCE [LARGE SCALE GENOMIC DNA]</scope>
    <source>
        <strain evidence="20">CCUG 60525</strain>
    </source>
</reference>
<evidence type="ECO:0000313" key="20">
    <source>
        <dbReference type="Proteomes" id="UP001597048"/>
    </source>
</evidence>
<keyword evidence="4" id="KW-0997">Cell inner membrane</keyword>
<keyword evidence="9" id="KW-0067">ATP-binding</keyword>
<keyword evidence="7" id="KW-0547">Nucleotide-binding</keyword>
<dbReference type="Pfam" id="PF13807">
    <property type="entry name" value="GNVR"/>
    <property type="match status" value="1"/>
</dbReference>
<dbReference type="InterPro" id="IPR050445">
    <property type="entry name" value="Bact_polysacc_biosynth/exp"/>
</dbReference>